<reference evidence="1 2" key="1">
    <citation type="submission" date="2015-01" db="EMBL/GenBank/DDBJ databases">
        <title>Evolution of Trichinella species and genotypes.</title>
        <authorList>
            <person name="Korhonen P.K."/>
            <person name="Edoardo P."/>
            <person name="Giuseppe L.R."/>
            <person name="Gasser R.B."/>
        </authorList>
    </citation>
    <scope>NUCLEOTIDE SEQUENCE [LARGE SCALE GENOMIC DNA]</scope>
    <source>
        <strain evidence="1">ISS588</strain>
    </source>
</reference>
<name>A0A0V1G880_TRIPS</name>
<gene>
    <name evidence="1" type="ORF">T4B_12003</name>
</gene>
<dbReference type="Proteomes" id="UP000054805">
    <property type="component" value="Unassembled WGS sequence"/>
</dbReference>
<evidence type="ECO:0000313" key="2">
    <source>
        <dbReference type="Proteomes" id="UP000054805"/>
    </source>
</evidence>
<proteinExistence type="predicted"/>
<protein>
    <submittedName>
        <fullName evidence="1">Uncharacterized protein</fullName>
    </submittedName>
</protein>
<sequence length="37" mass="4621">MLIHRKLLSFYKISCEIRSFGKREQSHCHFLEIFEFF</sequence>
<organism evidence="1 2">
    <name type="scientific">Trichinella pseudospiralis</name>
    <name type="common">Parasitic roundworm</name>
    <dbReference type="NCBI Taxonomy" id="6337"/>
    <lineage>
        <taxon>Eukaryota</taxon>
        <taxon>Metazoa</taxon>
        <taxon>Ecdysozoa</taxon>
        <taxon>Nematoda</taxon>
        <taxon>Enoplea</taxon>
        <taxon>Dorylaimia</taxon>
        <taxon>Trichinellida</taxon>
        <taxon>Trichinellidae</taxon>
        <taxon>Trichinella</taxon>
    </lineage>
</organism>
<keyword evidence="2" id="KW-1185">Reference proteome</keyword>
<dbReference type="AlphaFoldDB" id="A0A0V1G880"/>
<dbReference type="EMBL" id="JYDS01005374">
    <property type="protein sequence ID" value="KRY94457.1"/>
    <property type="molecule type" value="Genomic_DNA"/>
</dbReference>
<evidence type="ECO:0000313" key="1">
    <source>
        <dbReference type="EMBL" id="KRY94457.1"/>
    </source>
</evidence>
<comment type="caution">
    <text evidence="1">The sequence shown here is derived from an EMBL/GenBank/DDBJ whole genome shotgun (WGS) entry which is preliminary data.</text>
</comment>
<accession>A0A0V1G880</accession>